<evidence type="ECO:0000256" key="1">
    <source>
        <dbReference type="SAM" id="Coils"/>
    </source>
</evidence>
<dbReference type="Proteomes" id="UP000664521">
    <property type="component" value="Unassembled WGS sequence"/>
</dbReference>
<proteinExistence type="predicted"/>
<name>A0A8H3GAM1_9LECA</name>
<accession>A0A8H3GAM1</accession>
<evidence type="ECO:0008006" key="5">
    <source>
        <dbReference type="Google" id="ProtNLM"/>
    </source>
</evidence>
<dbReference type="GO" id="GO:0034599">
    <property type="term" value="P:cellular response to oxidative stress"/>
    <property type="evidence" value="ECO:0007669"/>
    <property type="project" value="InterPro"/>
</dbReference>
<dbReference type="GO" id="GO:0005737">
    <property type="term" value="C:cytoplasm"/>
    <property type="evidence" value="ECO:0007669"/>
    <property type="project" value="TreeGrafter"/>
</dbReference>
<reference evidence="3" key="1">
    <citation type="submission" date="2021-03" db="EMBL/GenBank/DDBJ databases">
        <authorList>
            <person name="Tagirdzhanova G."/>
        </authorList>
    </citation>
    <scope>NUCLEOTIDE SEQUENCE</scope>
</reference>
<sequence>MSQCQSENPLIKALPPETDYLSYLTIVEYNINEAQLPTLHRILQDTTLTTNIGWDLVHLLLPLLPHSKLCLQDVARLGNPREVVLKVTELLEKLGSRDEEDEDLCSDDSEDVEDTEEAKSIDGGAQNGTTRIKTPSREVQFCALLDMLQTLLPRIKTKFPSRFLSTSLQALLPAYAKIAAEEQATEAVIVFIKALAGTSRPKLPPRASSTSMPIRKDEIPQSAPDPEGNDGSVGLEEETLQKRLLQAFLTFVFEAYMTALPLVEDVPGMAWCSRIQEYRQPDSIIPGRRTFTELFDSGQGYLHNRDAIVGQFTALSRDLSFTPPALLTTLITPPSPPSTPTDLPSTASEVPLSLPGALYLLTASGVASILFDAPCNLPSIRLFPHYAFIVAQLVGISSPASAGTEPLALIDAILALHSCLNISKEDPKSDSENSFKETLQRLSLLSANTPNASLRYRAHLVTKSILYSHPSENVRMAYIKDTLQNCPYENLKASAVAWLKDEIIAAGRTETGKGVFATPATLTTLAPYLFPNPHSLTTSNNDFTPFLAHQSFFLAVLNLVYLILSSQTLNVSSWDLIRCTETWTGQLKDVANGIREVIKVGREEGEDAIEGLEMDLTLLEGNIDIVEEALKEIPVADNEQEGPSG</sequence>
<dbReference type="AlphaFoldDB" id="A0A8H3GAM1"/>
<feature type="coiled-coil region" evidence="1">
    <location>
        <begin position="602"/>
        <end position="629"/>
    </location>
</feature>
<dbReference type="Pfam" id="PF08568">
    <property type="entry name" value="Kinetochor_Ybp2"/>
    <property type="match status" value="1"/>
</dbReference>
<gene>
    <name evidence="3" type="ORF">HETSPECPRED_000724</name>
</gene>
<protein>
    <recommendedName>
        <fullName evidence="5">DUF1760-domain-containing protein</fullName>
    </recommendedName>
</protein>
<feature type="compositionally biased region" description="Acidic residues" evidence="2">
    <location>
        <begin position="98"/>
        <end position="116"/>
    </location>
</feature>
<evidence type="ECO:0000256" key="2">
    <source>
        <dbReference type="SAM" id="MobiDB-lite"/>
    </source>
</evidence>
<dbReference type="OrthoDB" id="5396786at2759"/>
<dbReference type="PANTHER" id="PTHR28020:SF1">
    <property type="entry name" value="YAP1-BINDING PROTEIN 1-RELATED"/>
    <property type="match status" value="1"/>
</dbReference>
<dbReference type="PANTHER" id="PTHR28020">
    <property type="entry name" value="YAP1-BINDING PROTEIN 1-RELATED"/>
    <property type="match status" value="1"/>
</dbReference>
<evidence type="ECO:0000313" key="3">
    <source>
        <dbReference type="EMBL" id="CAF9937964.1"/>
    </source>
</evidence>
<feature type="region of interest" description="Disordered" evidence="2">
    <location>
        <begin position="199"/>
        <end position="233"/>
    </location>
</feature>
<dbReference type="InterPro" id="IPR013877">
    <property type="entry name" value="YAP-bd/ALF4/Glomulin"/>
</dbReference>
<evidence type="ECO:0000313" key="4">
    <source>
        <dbReference type="Proteomes" id="UP000664521"/>
    </source>
</evidence>
<feature type="region of interest" description="Disordered" evidence="2">
    <location>
        <begin position="98"/>
        <end position="132"/>
    </location>
</feature>
<comment type="caution">
    <text evidence="3">The sequence shown here is derived from an EMBL/GenBank/DDBJ whole genome shotgun (WGS) entry which is preliminary data.</text>
</comment>
<dbReference type="InterPro" id="IPR040347">
    <property type="entry name" value="YBP1/2"/>
</dbReference>
<dbReference type="EMBL" id="CAJPDS010000107">
    <property type="protein sequence ID" value="CAF9937964.1"/>
    <property type="molecule type" value="Genomic_DNA"/>
</dbReference>
<organism evidence="3 4">
    <name type="scientific">Heterodermia speciosa</name>
    <dbReference type="NCBI Taxonomy" id="116794"/>
    <lineage>
        <taxon>Eukaryota</taxon>
        <taxon>Fungi</taxon>
        <taxon>Dikarya</taxon>
        <taxon>Ascomycota</taxon>
        <taxon>Pezizomycotina</taxon>
        <taxon>Lecanoromycetes</taxon>
        <taxon>OSLEUM clade</taxon>
        <taxon>Lecanoromycetidae</taxon>
        <taxon>Caliciales</taxon>
        <taxon>Physciaceae</taxon>
        <taxon>Heterodermia</taxon>
    </lineage>
</organism>
<keyword evidence="4" id="KW-1185">Reference proteome</keyword>
<keyword evidence="1" id="KW-0175">Coiled coil</keyword>